<dbReference type="GO" id="GO:0034553">
    <property type="term" value="P:mitochondrial respiratory chain complex II assembly"/>
    <property type="evidence" value="ECO:0007669"/>
    <property type="project" value="UniProtKB-UniRule"/>
</dbReference>
<dbReference type="OrthoDB" id="278329at2759"/>
<comment type="subcellular location">
    <subcellularLocation>
        <location evidence="1 6">Mitochondrion matrix</location>
    </subcellularLocation>
</comment>
<dbReference type="AlphaFoldDB" id="F4PRJ0"/>
<dbReference type="Proteomes" id="UP000007797">
    <property type="component" value="Unassembled WGS sequence"/>
</dbReference>
<evidence type="ECO:0000313" key="8">
    <source>
        <dbReference type="Proteomes" id="UP000007797"/>
    </source>
</evidence>
<dbReference type="InterPro" id="IPR008381">
    <property type="entry name" value="SDHAF3/Sdh7"/>
</dbReference>
<sequence length="141" mass="16762">MYSKDQFLSLYRGLLRCHRILQEPIKSMGDQYVRTEWRLHLKTDKKTAFIFYKKWQEYLDFMLTQHQKNDDLLNNTIDGQNNDSNALPSFGRHMTVRELEKLNDEQKGQLSKLKIESFQLFEDDADGESTIIDPDITNNKK</sequence>
<keyword evidence="4 6" id="KW-0496">Mitochondrion</keyword>
<keyword evidence="5 6" id="KW-0143">Chaperone</keyword>
<comment type="subunit">
    <text evidence="6">Interacts with the iron-sulfur protein subunit within the SDH catalytic dimer.</text>
</comment>
<evidence type="ECO:0000313" key="7">
    <source>
        <dbReference type="EMBL" id="EGG21330.1"/>
    </source>
</evidence>
<comment type="similarity">
    <text evidence="2 6">Belongs to the complex I LYR family. SDHAF3 subfamily.</text>
</comment>
<evidence type="ECO:0000256" key="6">
    <source>
        <dbReference type="RuleBase" id="RU368039"/>
    </source>
</evidence>
<protein>
    <recommendedName>
        <fullName evidence="6">Succinate dehydrogenase assembly factor 3</fullName>
        <shortName evidence="6">SDH assembly factor 3</shortName>
        <shortName evidence="6">SDHAF3</shortName>
    </recommendedName>
</protein>
<dbReference type="PANTHER" id="PTHR13137:SF6">
    <property type="entry name" value="SUCCINATE DEHYDROGENASE ASSEMBLY FACTOR 3, MITOCHONDRIAL"/>
    <property type="match status" value="1"/>
</dbReference>
<dbReference type="PANTHER" id="PTHR13137">
    <property type="entry name" value="DC11 ACN9 HOMOLOG"/>
    <property type="match status" value="1"/>
</dbReference>
<comment type="function">
    <text evidence="6">Plays an essential role in the assembly of succinate dehydrogenase (SDH), an enzyme complex (also referred to as respiratory complex II) that is a component of both the tricarboxylic acid (TCA) cycle and the mitochondrial electron transport chain, and which couples the oxidation of succinate to fumarate with the reduction of ubiquinone (coenzyme Q) to ubiquinol. Promotes maturation of the iron-sulfur protein subunit of the SDH catalytic dimer, protecting it from the deleterious effects of oxidants. May act together with SDHAF1.</text>
</comment>
<evidence type="ECO:0000256" key="3">
    <source>
        <dbReference type="ARBA" id="ARBA00022946"/>
    </source>
</evidence>
<accession>F4PRJ0</accession>
<dbReference type="Pfam" id="PF13233">
    <property type="entry name" value="Complex1_LYR_2"/>
    <property type="match status" value="1"/>
</dbReference>
<gene>
    <name evidence="7" type="primary">acn9</name>
    <name evidence="7" type="ORF">DFA_01211</name>
</gene>
<dbReference type="GeneID" id="14873571"/>
<keyword evidence="8" id="KW-1185">Reference proteome</keyword>
<evidence type="ECO:0000256" key="5">
    <source>
        <dbReference type="ARBA" id="ARBA00023186"/>
    </source>
</evidence>
<evidence type="ECO:0000256" key="4">
    <source>
        <dbReference type="ARBA" id="ARBA00023128"/>
    </source>
</evidence>
<dbReference type="GO" id="GO:0006105">
    <property type="term" value="P:succinate metabolic process"/>
    <property type="evidence" value="ECO:0007669"/>
    <property type="project" value="TreeGrafter"/>
</dbReference>
<dbReference type="EMBL" id="GL883010">
    <property type="protein sequence ID" value="EGG21330.1"/>
    <property type="molecule type" value="Genomic_DNA"/>
</dbReference>
<dbReference type="KEGG" id="dfa:DFA_01211"/>
<evidence type="ECO:0000256" key="2">
    <source>
        <dbReference type="ARBA" id="ARBA00006020"/>
    </source>
</evidence>
<dbReference type="GO" id="GO:0005758">
    <property type="term" value="C:mitochondrial intermembrane space"/>
    <property type="evidence" value="ECO:0007669"/>
    <property type="project" value="TreeGrafter"/>
</dbReference>
<keyword evidence="3" id="KW-0809">Transit peptide</keyword>
<reference evidence="8" key="1">
    <citation type="journal article" date="2011" name="Genome Res.">
        <title>Phylogeny-wide analysis of social amoeba genomes highlights ancient origins for complex intercellular communication.</title>
        <authorList>
            <person name="Heidel A.J."/>
            <person name="Lawal H.M."/>
            <person name="Felder M."/>
            <person name="Schilde C."/>
            <person name="Helps N.R."/>
            <person name="Tunggal B."/>
            <person name="Rivero F."/>
            <person name="John U."/>
            <person name="Schleicher M."/>
            <person name="Eichinger L."/>
            <person name="Platzer M."/>
            <person name="Noegel A.A."/>
            <person name="Schaap P."/>
            <person name="Gloeckner G."/>
        </authorList>
    </citation>
    <scope>NUCLEOTIDE SEQUENCE [LARGE SCALE GENOMIC DNA]</scope>
    <source>
        <strain evidence="8">SH3</strain>
    </source>
</reference>
<dbReference type="GO" id="GO:0005759">
    <property type="term" value="C:mitochondrial matrix"/>
    <property type="evidence" value="ECO:0007669"/>
    <property type="project" value="UniProtKB-SubCell"/>
</dbReference>
<dbReference type="STRING" id="1054147.F4PRJ0"/>
<dbReference type="RefSeq" id="XP_004359180.1">
    <property type="nucleotide sequence ID" value="XM_004359123.1"/>
</dbReference>
<proteinExistence type="inferred from homology"/>
<dbReference type="CDD" id="cd20270">
    <property type="entry name" value="Complex1_LYR_SDHAF3_LYRM10"/>
    <property type="match status" value="1"/>
</dbReference>
<dbReference type="OMA" id="WAIYIEE"/>
<organism evidence="7 8">
    <name type="scientific">Cavenderia fasciculata</name>
    <name type="common">Slime mold</name>
    <name type="synonym">Dictyostelium fasciculatum</name>
    <dbReference type="NCBI Taxonomy" id="261658"/>
    <lineage>
        <taxon>Eukaryota</taxon>
        <taxon>Amoebozoa</taxon>
        <taxon>Evosea</taxon>
        <taxon>Eumycetozoa</taxon>
        <taxon>Dictyostelia</taxon>
        <taxon>Acytosteliales</taxon>
        <taxon>Cavenderiaceae</taxon>
        <taxon>Cavenderia</taxon>
    </lineage>
</organism>
<name>F4PRJ0_CACFS</name>
<evidence type="ECO:0000256" key="1">
    <source>
        <dbReference type="ARBA" id="ARBA00004305"/>
    </source>
</evidence>